<protein>
    <submittedName>
        <fullName evidence="2">Uncharacterized protein</fullName>
    </submittedName>
</protein>
<organism evidence="2 3">
    <name type="scientific">Brachionus plicatilis</name>
    <name type="common">Marine rotifer</name>
    <name type="synonym">Brachionus muelleri</name>
    <dbReference type="NCBI Taxonomy" id="10195"/>
    <lineage>
        <taxon>Eukaryota</taxon>
        <taxon>Metazoa</taxon>
        <taxon>Spiralia</taxon>
        <taxon>Gnathifera</taxon>
        <taxon>Rotifera</taxon>
        <taxon>Eurotatoria</taxon>
        <taxon>Monogononta</taxon>
        <taxon>Pseudotrocha</taxon>
        <taxon>Ploima</taxon>
        <taxon>Brachionidae</taxon>
        <taxon>Brachionus</taxon>
    </lineage>
</organism>
<evidence type="ECO:0000256" key="1">
    <source>
        <dbReference type="SAM" id="Phobius"/>
    </source>
</evidence>
<proteinExistence type="predicted"/>
<accession>A0A3M7T2K0</accession>
<dbReference type="AlphaFoldDB" id="A0A3M7T2K0"/>
<gene>
    <name evidence="2" type="ORF">BpHYR1_033761</name>
</gene>
<name>A0A3M7T2K0_BRAPC</name>
<keyword evidence="1" id="KW-0812">Transmembrane</keyword>
<comment type="caution">
    <text evidence="2">The sequence shown here is derived from an EMBL/GenBank/DDBJ whole genome shotgun (WGS) entry which is preliminary data.</text>
</comment>
<dbReference type="Proteomes" id="UP000276133">
    <property type="component" value="Unassembled WGS sequence"/>
</dbReference>
<evidence type="ECO:0000313" key="2">
    <source>
        <dbReference type="EMBL" id="RNA42119.1"/>
    </source>
</evidence>
<keyword evidence="1" id="KW-1133">Transmembrane helix</keyword>
<keyword evidence="1" id="KW-0472">Membrane</keyword>
<feature type="transmembrane region" description="Helical" evidence="1">
    <location>
        <begin position="21"/>
        <end position="45"/>
    </location>
</feature>
<reference evidence="2 3" key="1">
    <citation type="journal article" date="2018" name="Sci. Rep.">
        <title>Genomic signatures of local adaptation to the degree of environmental predictability in rotifers.</title>
        <authorList>
            <person name="Franch-Gras L."/>
            <person name="Hahn C."/>
            <person name="Garcia-Roger E.M."/>
            <person name="Carmona M.J."/>
            <person name="Serra M."/>
            <person name="Gomez A."/>
        </authorList>
    </citation>
    <scope>NUCLEOTIDE SEQUENCE [LARGE SCALE GENOMIC DNA]</scope>
    <source>
        <strain evidence="2">HYR1</strain>
    </source>
</reference>
<keyword evidence="3" id="KW-1185">Reference proteome</keyword>
<dbReference type="EMBL" id="REGN01000413">
    <property type="protein sequence ID" value="RNA42119.1"/>
    <property type="molecule type" value="Genomic_DNA"/>
</dbReference>
<sequence length="83" mass="10000">MSAKLAFVSIFKIQIIFDFKFNCIMVTRFVTVFEIVQYICLYAIFSKLEKYLKHLTFSIEKNDEDGHNKCKFYDNNDTFYKKI</sequence>
<evidence type="ECO:0000313" key="3">
    <source>
        <dbReference type="Proteomes" id="UP000276133"/>
    </source>
</evidence>